<dbReference type="InterPro" id="IPR052231">
    <property type="entry name" value="Rho_GEF_signaling-related"/>
</dbReference>
<feature type="domain" description="DH" evidence="2">
    <location>
        <begin position="973"/>
        <end position="1086"/>
    </location>
</feature>
<feature type="compositionally biased region" description="Polar residues" evidence="1">
    <location>
        <begin position="955"/>
        <end position="971"/>
    </location>
</feature>
<dbReference type="Proteomes" id="UP000694388">
    <property type="component" value="Unplaced"/>
</dbReference>
<dbReference type="InterPro" id="IPR000219">
    <property type="entry name" value="DH_dom"/>
</dbReference>
<dbReference type="AlphaFoldDB" id="A0A8C4Q737"/>
<dbReference type="SUPFAM" id="SSF52087">
    <property type="entry name" value="CRAL/TRIO domain"/>
    <property type="match status" value="1"/>
</dbReference>
<keyword evidence="4" id="KW-1185">Reference proteome</keyword>
<dbReference type="OMA" id="MRTHEET"/>
<organism evidence="3 4">
    <name type="scientific">Eptatretus burgeri</name>
    <name type="common">Inshore hagfish</name>
    <dbReference type="NCBI Taxonomy" id="7764"/>
    <lineage>
        <taxon>Eukaryota</taxon>
        <taxon>Metazoa</taxon>
        <taxon>Chordata</taxon>
        <taxon>Craniata</taxon>
        <taxon>Vertebrata</taxon>
        <taxon>Cyclostomata</taxon>
        <taxon>Myxini</taxon>
        <taxon>Myxiniformes</taxon>
        <taxon>Myxinidae</taxon>
        <taxon>Eptatretinae</taxon>
        <taxon>Eptatretus</taxon>
    </lineage>
</organism>
<evidence type="ECO:0000256" key="1">
    <source>
        <dbReference type="SAM" id="MobiDB-lite"/>
    </source>
</evidence>
<feature type="region of interest" description="Disordered" evidence="1">
    <location>
        <begin position="441"/>
        <end position="463"/>
    </location>
</feature>
<evidence type="ECO:0000313" key="4">
    <source>
        <dbReference type="Proteomes" id="UP000694388"/>
    </source>
</evidence>
<dbReference type="Gene3D" id="1.20.900.10">
    <property type="entry name" value="Dbl homology (DH) domain"/>
    <property type="match status" value="1"/>
</dbReference>
<dbReference type="PANTHER" id="PTHR45845:SF3">
    <property type="entry name" value="PURATROPHIN-1-LIKE, ISOFORM A"/>
    <property type="match status" value="1"/>
</dbReference>
<reference evidence="3" key="2">
    <citation type="submission" date="2025-09" db="UniProtKB">
        <authorList>
            <consortium name="Ensembl"/>
        </authorList>
    </citation>
    <scope>IDENTIFICATION</scope>
</reference>
<protein>
    <recommendedName>
        <fullName evidence="2">DH domain-containing protein</fullName>
    </recommendedName>
</protein>
<accession>A0A8C4Q737</accession>
<dbReference type="InterPro" id="IPR035899">
    <property type="entry name" value="DBL_dom_sf"/>
</dbReference>
<dbReference type="PANTHER" id="PTHR45845">
    <property type="entry name" value="RHO GUANINE NUCLEOTIDE EXCHANGE FACTOR-RELATED"/>
    <property type="match status" value="1"/>
</dbReference>
<sequence>MAKQGAESNIAAVLATLYPPRGGAARAQAVALAEATYAGDTFAFWLDFLLPAHQLLLRLQQGARAQCFRYSPGQKGWPLTFGDRIVVHLAPPNPKLLQPGDFYLLVLPAPPQSNCQLPVTKAPRVVIRWLGDTRLLQELTLPEHEFPRIFAPGWICRLNKAVVHGAGYRVSPSVFPGPLSNILLASETGLCRLPWETLVRPAFIDIDWSRQRTCGTTDCKGNQSPNPLDGTIHWRGGEQTEKVGKTSSQAPIVIRGLGALPAVPSPTVENDIDAGDYVELLALSENSNLTNHEWPWQNTNRQRNSACLEAHRLYRKSYVEALRNPMLFDDDDDDAWLKADISQGNSSFDCQTAETQPLQSNDNSHVSLHCNRLEPVMVVASCHEDKAAFENGGLQNGPIIDESFDVEPSEKHTDINKDSELIEGESPGTFKRLCTRTLHTIEESDNSDEESSTEDLFKKTRTSDEEVKDSNFVKIVQEDGNLGDVQVHLHCEQTACGNNEGGSLLLEVPGGEKPGSEKPSVVAKQVALHIDATSPVQLTLAPRVNEELLRSGIACLPGSRDRAGHAVVFIDAGSSTWTKVTPVATALTDLLIYLYSILSPDVREQGLAIVVDARKAGPSEVLSKAIADFQIRIPGSVHSVLLMVEKELAVKMERSCIPQYEVMPTLRSLHKRVDAKQLPPSFDGSLPYHHDAWLCCIQKLQALKSACKEALLVLQSAMKDIKESPRPLSVEDAWLQERQLRGTMGQVLADTRLCDLQRDGGALLARVKRSPAIVSPDCRAALDTVTKMFEQVEEKVHDLAQASNQRLQTLQEMGSNSNVRKDSSCGTVQELTDKTDIQVLPASDNHQRHLSPVSDSHSPNVSLKSEQSTSSLSPTIASAPCSPATSWFKDSRTVSCQPLTPNGVNSSRIELQDALPLCRPGNTGVYIKGLEVGGTSANAGSPGVVNPPANHPNLGISQSLPPSGSTKSRNSGKLDHLLSELLSTERKYIRALTYVIRHYLPELERPSLPSVLQSQNDALFSCLPALAGFHGGSLLPDLEACQTRPQIIGHCFLKHKKSFEMYTEYIKNKPQSDALMASHGNEFFKV</sequence>
<dbReference type="GO" id="GO:0005085">
    <property type="term" value="F:guanyl-nucleotide exchange factor activity"/>
    <property type="evidence" value="ECO:0007669"/>
    <property type="project" value="InterPro"/>
</dbReference>
<evidence type="ECO:0000259" key="2">
    <source>
        <dbReference type="PROSITE" id="PS50010"/>
    </source>
</evidence>
<dbReference type="Pfam" id="PF00621">
    <property type="entry name" value="RhoGEF"/>
    <property type="match status" value="1"/>
</dbReference>
<feature type="compositionally biased region" description="Low complexity" evidence="1">
    <location>
        <begin position="862"/>
        <end position="873"/>
    </location>
</feature>
<feature type="region of interest" description="Disordered" evidence="1">
    <location>
        <begin position="846"/>
        <end position="877"/>
    </location>
</feature>
<dbReference type="Ensembl" id="ENSEBUT00000011612.1">
    <property type="protein sequence ID" value="ENSEBUP00000011053.1"/>
    <property type="gene ID" value="ENSEBUG00000007101.1"/>
</dbReference>
<reference evidence="3" key="1">
    <citation type="submission" date="2025-08" db="UniProtKB">
        <authorList>
            <consortium name="Ensembl"/>
        </authorList>
    </citation>
    <scope>IDENTIFICATION</scope>
</reference>
<dbReference type="GeneTree" id="ENSGT00940000162507"/>
<name>A0A8C4Q737_EPTBU</name>
<dbReference type="SUPFAM" id="SSF48065">
    <property type="entry name" value="DBL homology domain (DH-domain)"/>
    <property type="match status" value="1"/>
</dbReference>
<proteinExistence type="predicted"/>
<feature type="region of interest" description="Disordered" evidence="1">
    <location>
        <begin position="938"/>
        <end position="971"/>
    </location>
</feature>
<dbReference type="InterPro" id="IPR036865">
    <property type="entry name" value="CRAL-TRIO_dom_sf"/>
</dbReference>
<feature type="compositionally biased region" description="Acidic residues" evidence="1">
    <location>
        <begin position="443"/>
        <end position="453"/>
    </location>
</feature>
<dbReference type="PROSITE" id="PS50010">
    <property type="entry name" value="DH_2"/>
    <property type="match status" value="1"/>
</dbReference>
<evidence type="ECO:0000313" key="3">
    <source>
        <dbReference type="Ensembl" id="ENSEBUP00000011053.1"/>
    </source>
</evidence>